<dbReference type="PRINTS" id="PR00045">
    <property type="entry name" value="SIGMA54FCT"/>
</dbReference>
<evidence type="ECO:0000259" key="10">
    <source>
        <dbReference type="Pfam" id="PF04963"/>
    </source>
</evidence>
<dbReference type="NCBIfam" id="NF004596">
    <property type="entry name" value="PRK05932.1-3"/>
    <property type="match status" value="1"/>
</dbReference>
<keyword evidence="8" id="KW-0804">Transcription</keyword>
<dbReference type="PIRSF" id="PIRSF000774">
    <property type="entry name" value="RpoN"/>
    <property type="match status" value="1"/>
</dbReference>
<name>A0A3B0TDW2_9ZZZZ</name>
<evidence type="ECO:0000256" key="8">
    <source>
        <dbReference type="ARBA" id="ARBA00023163"/>
    </source>
</evidence>
<dbReference type="Pfam" id="PF04963">
    <property type="entry name" value="Sigma54_CBD"/>
    <property type="match status" value="1"/>
</dbReference>
<keyword evidence="3" id="KW-0808">Transferase</keyword>
<organism evidence="11">
    <name type="scientific">hydrothermal vent metagenome</name>
    <dbReference type="NCBI Taxonomy" id="652676"/>
    <lineage>
        <taxon>unclassified sequences</taxon>
        <taxon>metagenomes</taxon>
        <taxon>ecological metagenomes</taxon>
    </lineage>
</organism>
<reference evidence="11" key="1">
    <citation type="submission" date="2018-06" db="EMBL/GenBank/DDBJ databases">
        <authorList>
            <person name="Zhirakovskaya E."/>
        </authorList>
    </citation>
    <scope>NUCLEOTIDE SEQUENCE</scope>
</reference>
<dbReference type="InterPro" id="IPR038709">
    <property type="entry name" value="RpoN_core-bd_sf"/>
</dbReference>
<comment type="similarity">
    <text evidence="1">Belongs to the sigma-54 factor family.</text>
</comment>
<dbReference type="PANTHER" id="PTHR32248:SF4">
    <property type="entry name" value="RNA POLYMERASE SIGMA-54 FACTOR"/>
    <property type="match status" value="1"/>
</dbReference>
<protein>
    <submittedName>
        <fullName evidence="11">RNA polymerase sigma-54 factor RpoN</fullName>
    </submittedName>
</protein>
<dbReference type="PROSITE" id="PS50044">
    <property type="entry name" value="SIGMA54_3"/>
    <property type="match status" value="1"/>
</dbReference>
<evidence type="ECO:0000256" key="3">
    <source>
        <dbReference type="ARBA" id="ARBA00022679"/>
    </source>
</evidence>
<dbReference type="Gene3D" id="1.10.10.1330">
    <property type="entry name" value="RNA polymerase sigma-54 factor, core-binding domain"/>
    <property type="match status" value="1"/>
</dbReference>
<evidence type="ECO:0000256" key="7">
    <source>
        <dbReference type="ARBA" id="ARBA00023125"/>
    </source>
</evidence>
<proteinExistence type="inferred from homology"/>
<dbReference type="EMBL" id="UOEO01000058">
    <property type="protein sequence ID" value="VAW16811.1"/>
    <property type="molecule type" value="Genomic_DNA"/>
</dbReference>
<keyword evidence="5" id="KW-0805">Transcription regulation</keyword>
<dbReference type="GO" id="GO:0016987">
    <property type="term" value="F:sigma factor activity"/>
    <property type="evidence" value="ECO:0007669"/>
    <property type="project" value="UniProtKB-KW"/>
</dbReference>
<evidence type="ECO:0000256" key="5">
    <source>
        <dbReference type="ARBA" id="ARBA00023015"/>
    </source>
</evidence>
<accession>A0A3B0TDW2</accession>
<evidence type="ECO:0000256" key="1">
    <source>
        <dbReference type="ARBA" id="ARBA00008798"/>
    </source>
</evidence>
<dbReference type="GO" id="GO:0006352">
    <property type="term" value="P:DNA-templated transcription initiation"/>
    <property type="evidence" value="ECO:0007669"/>
    <property type="project" value="InterPro"/>
</dbReference>
<dbReference type="GO" id="GO:0001216">
    <property type="term" value="F:DNA-binding transcription activator activity"/>
    <property type="evidence" value="ECO:0007669"/>
    <property type="project" value="InterPro"/>
</dbReference>
<feature type="domain" description="RNA polymerase sigma factor 54 core-binding" evidence="10">
    <location>
        <begin position="151"/>
        <end position="335"/>
    </location>
</feature>
<evidence type="ECO:0000259" key="9">
    <source>
        <dbReference type="Pfam" id="PF04552"/>
    </source>
</evidence>
<dbReference type="GO" id="GO:0000428">
    <property type="term" value="C:DNA-directed RNA polymerase complex"/>
    <property type="evidence" value="ECO:0007669"/>
    <property type="project" value="UniProtKB-KW"/>
</dbReference>
<dbReference type="InterPro" id="IPR000394">
    <property type="entry name" value="RNA_pol_sigma_54"/>
</dbReference>
<dbReference type="GO" id="GO:0003677">
    <property type="term" value="F:DNA binding"/>
    <property type="evidence" value="ECO:0007669"/>
    <property type="project" value="UniProtKB-KW"/>
</dbReference>
<evidence type="ECO:0000313" key="11">
    <source>
        <dbReference type="EMBL" id="VAW16811.1"/>
    </source>
</evidence>
<dbReference type="Pfam" id="PF00309">
    <property type="entry name" value="Sigma54_AID"/>
    <property type="match status" value="1"/>
</dbReference>
<keyword evidence="2" id="KW-0240">DNA-directed RNA polymerase</keyword>
<gene>
    <name evidence="11" type="ORF">MNBD_ALPHA12-2047</name>
</gene>
<dbReference type="NCBIfam" id="TIGR02395">
    <property type="entry name" value="rpoN_sigma"/>
    <property type="match status" value="1"/>
</dbReference>
<feature type="domain" description="RNA polymerase sigma factor 54 DNA-binding" evidence="9">
    <location>
        <begin position="350"/>
        <end position="510"/>
    </location>
</feature>
<keyword evidence="6" id="KW-0731">Sigma factor</keyword>
<dbReference type="NCBIfam" id="NF009118">
    <property type="entry name" value="PRK12469.1"/>
    <property type="match status" value="1"/>
</dbReference>
<keyword evidence="4" id="KW-0548">Nucleotidyltransferase</keyword>
<dbReference type="Pfam" id="PF04552">
    <property type="entry name" value="Sigma54_DBD"/>
    <property type="match status" value="1"/>
</dbReference>
<dbReference type="PROSITE" id="PS00717">
    <property type="entry name" value="SIGMA54_1"/>
    <property type="match status" value="1"/>
</dbReference>
<evidence type="ECO:0000256" key="6">
    <source>
        <dbReference type="ARBA" id="ARBA00023082"/>
    </source>
</evidence>
<evidence type="ECO:0000256" key="4">
    <source>
        <dbReference type="ARBA" id="ARBA00022695"/>
    </source>
</evidence>
<dbReference type="AlphaFoldDB" id="A0A3B0TDW2"/>
<keyword evidence="7" id="KW-0238">DNA-binding</keyword>
<dbReference type="InterPro" id="IPR007046">
    <property type="entry name" value="RNA_pol_sigma_54_core-bd"/>
</dbReference>
<dbReference type="InterPro" id="IPR007634">
    <property type="entry name" value="RNA_pol_sigma_54_DNA-bd"/>
</dbReference>
<dbReference type="PROSITE" id="PS00718">
    <property type="entry name" value="SIGMA54_2"/>
    <property type="match status" value="1"/>
</dbReference>
<evidence type="ECO:0000256" key="2">
    <source>
        <dbReference type="ARBA" id="ARBA00022478"/>
    </source>
</evidence>
<dbReference type="PANTHER" id="PTHR32248">
    <property type="entry name" value="RNA POLYMERASE SIGMA-54 FACTOR"/>
    <property type="match status" value="1"/>
</dbReference>
<dbReference type="Gene3D" id="1.10.10.60">
    <property type="entry name" value="Homeodomain-like"/>
    <property type="match status" value="1"/>
</dbReference>
<sequence>MALTPRLEIRQSQSLTLTPQLMLSIKLLQFSHLELDAFVEKELERNPLLERVEENQDGAVSSIEENANNYTGNDMRATQDALLEAPARQLDAGALPSASQIAQSMDTEVSNLFPEQVGQDSVGQSTHLRSESPMSSGAMFRDGDAPDIDQYVPALITLGEHLSKQVGFLITDPGERLIARNLINNLDEAGYLATDCASIATQLGSSSELVEQVLLRIQGCEPVGVFARDLGECLMLQLREKNRMDPLMEKLLENLDLLAAHDFDALKRVVGASSDDLSEMLDEIRQLDPRPGRAFGGAPVQPVIADVLVRKGHDGGWALELNSEVLPRVLVNRSYFSFVSKHARNKKEKAFLVDCLQNANWLTKSLDQRAQTILKTATEIVRQQDGFFVHGVSSLKPMTLKMVADAIQMHESTISRVTSNKYMATPRGLFEMKYFFTTALGSTSGQEDHSAESVRYLIKLMIDEESPGAILSDDAIARILRQRHAIDVARRTVAKYREGLHIPSSVIRRRQKRTMAKTD</sequence>
<dbReference type="GO" id="GO:0016779">
    <property type="term" value="F:nucleotidyltransferase activity"/>
    <property type="evidence" value="ECO:0007669"/>
    <property type="project" value="UniProtKB-KW"/>
</dbReference>